<reference evidence="1" key="1">
    <citation type="submission" date="2022-02" db="EMBL/GenBank/DDBJ databases">
        <title>Plant Genome Project.</title>
        <authorList>
            <person name="Zhang R.-G."/>
        </authorList>
    </citation>
    <scope>NUCLEOTIDE SEQUENCE</scope>
    <source>
        <strain evidence="1">AT1</strain>
    </source>
</reference>
<proteinExistence type="predicted"/>
<dbReference type="Proteomes" id="UP001062846">
    <property type="component" value="Chromosome 8"/>
</dbReference>
<evidence type="ECO:0000313" key="1">
    <source>
        <dbReference type="EMBL" id="KAI8543628.1"/>
    </source>
</evidence>
<protein>
    <submittedName>
        <fullName evidence="1">Uncharacterized protein</fullName>
    </submittedName>
</protein>
<accession>A0ACC0MTI2</accession>
<organism evidence="1 2">
    <name type="scientific">Rhododendron molle</name>
    <name type="common">Chinese azalea</name>
    <name type="synonym">Azalea mollis</name>
    <dbReference type="NCBI Taxonomy" id="49168"/>
    <lineage>
        <taxon>Eukaryota</taxon>
        <taxon>Viridiplantae</taxon>
        <taxon>Streptophyta</taxon>
        <taxon>Embryophyta</taxon>
        <taxon>Tracheophyta</taxon>
        <taxon>Spermatophyta</taxon>
        <taxon>Magnoliopsida</taxon>
        <taxon>eudicotyledons</taxon>
        <taxon>Gunneridae</taxon>
        <taxon>Pentapetalae</taxon>
        <taxon>asterids</taxon>
        <taxon>Ericales</taxon>
        <taxon>Ericaceae</taxon>
        <taxon>Ericoideae</taxon>
        <taxon>Rhodoreae</taxon>
        <taxon>Rhododendron</taxon>
    </lineage>
</organism>
<sequence length="59" mass="6617">MLRSTSFGIISEGETRGDRASAPSPPSTLQNQNPIRRITTDLPHRITLPRWFTHDSTQA</sequence>
<keyword evidence="2" id="KW-1185">Reference proteome</keyword>
<gene>
    <name evidence="1" type="ORF">RHMOL_Rhmol08G0233200</name>
</gene>
<evidence type="ECO:0000313" key="2">
    <source>
        <dbReference type="Proteomes" id="UP001062846"/>
    </source>
</evidence>
<comment type="caution">
    <text evidence="1">The sequence shown here is derived from an EMBL/GenBank/DDBJ whole genome shotgun (WGS) entry which is preliminary data.</text>
</comment>
<name>A0ACC0MTI2_RHOML</name>
<dbReference type="EMBL" id="CM046395">
    <property type="protein sequence ID" value="KAI8543628.1"/>
    <property type="molecule type" value="Genomic_DNA"/>
</dbReference>